<feature type="signal peptide" evidence="1">
    <location>
        <begin position="1"/>
        <end position="23"/>
    </location>
</feature>
<dbReference type="EMBL" id="BAABRV010000001">
    <property type="protein sequence ID" value="GAA5531897.1"/>
    <property type="molecule type" value="Genomic_DNA"/>
</dbReference>
<evidence type="ECO:0008006" key="4">
    <source>
        <dbReference type="Google" id="ProtNLM"/>
    </source>
</evidence>
<name>A0ABP9X935_9DEIO</name>
<proteinExistence type="predicted"/>
<dbReference type="Proteomes" id="UP001404956">
    <property type="component" value="Unassembled WGS sequence"/>
</dbReference>
<gene>
    <name evidence="2" type="ORF">Dalu01_00272</name>
</gene>
<reference evidence="2 3" key="1">
    <citation type="submission" date="2024-02" db="EMBL/GenBank/DDBJ databases">
        <title>Deinococcus aluminii NBRC 112889.</title>
        <authorList>
            <person name="Ichikawa N."/>
            <person name="Katano-Makiyama Y."/>
            <person name="Hidaka K."/>
        </authorList>
    </citation>
    <scope>NUCLEOTIDE SEQUENCE [LARGE SCALE GENOMIC DNA]</scope>
    <source>
        <strain evidence="2 3">NBRC 112889</strain>
    </source>
</reference>
<evidence type="ECO:0000256" key="1">
    <source>
        <dbReference type="SAM" id="SignalP"/>
    </source>
</evidence>
<evidence type="ECO:0000313" key="3">
    <source>
        <dbReference type="Proteomes" id="UP001404956"/>
    </source>
</evidence>
<organism evidence="2 3">
    <name type="scientific">Deinococcus aluminii</name>
    <dbReference type="NCBI Taxonomy" id="1656885"/>
    <lineage>
        <taxon>Bacteria</taxon>
        <taxon>Thermotogati</taxon>
        <taxon>Deinococcota</taxon>
        <taxon>Deinococci</taxon>
        <taxon>Deinococcales</taxon>
        <taxon>Deinococcaceae</taxon>
        <taxon>Deinococcus</taxon>
    </lineage>
</organism>
<protein>
    <recommendedName>
        <fullName evidence="4">DUF4397 domain-containing protein</fullName>
    </recommendedName>
</protein>
<dbReference type="RefSeq" id="WP_345450499.1">
    <property type="nucleotide sequence ID" value="NZ_BAABRV010000001.1"/>
</dbReference>
<dbReference type="PROSITE" id="PS51257">
    <property type="entry name" value="PROKAR_LIPOPROTEIN"/>
    <property type="match status" value="1"/>
</dbReference>
<sequence>MKKMLLGAVGLSAVLASCGTGYAPDGSGSGSVTQLRTEYRLGNASGPFIACDNLDNATASTQVSVSFNVSGNVQNVNIGLYGNSTSAYDSNYNTNVSGSQLAAVGTGSYRLTFNANPATGGFLPQSIIVTPTRGKVKVVNASNKVGSFHTELAVNTGSATYNLSSRLISNGNVDVYTSCSLVSVTNEDV</sequence>
<accession>A0ABP9X935</accession>
<feature type="chain" id="PRO_5046064193" description="DUF4397 domain-containing protein" evidence="1">
    <location>
        <begin position="24"/>
        <end position="189"/>
    </location>
</feature>
<evidence type="ECO:0000313" key="2">
    <source>
        <dbReference type="EMBL" id="GAA5531897.1"/>
    </source>
</evidence>
<comment type="caution">
    <text evidence="2">The sequence shown here is derived from an EMBL/GenBank/DDBJ whole genome shotgun (WGS) entry which is preliminary data.</text>
</comment>
<keyword evidence="3" id="KW-1185">Reference proteome</keyword>
<keyword evidence="1" id="KW-0732">Signal</keyword>